<reference evidence="2 3" key="2">
    <citation type="journal article" date="2011" name="Stand. Genomic Sci.">
        <title>Complete genome sequence of Leadbetterella byssophila type strain (4M15).</title>
        <authorList>
            <person name="Abt B."/>
            <person name="Teshima H."/>
            <person name="Lucas S."/>
            <person name="Lapidus A."/>
            <person name="Del Rio T.G."/>
            <person name="Nolan M."/>
            <person name="Tice H."/>
            <person name="Cheng J.F."/>
            <person name="Pitluck S."/>
            <person name="Liolios K."/>
            <person name="Pagani I."/>
            <person name="Ivanova N."/>
            <person name="Mavromatis K."/>
            <person name="Pati A."/>
            <person name="Tapia R."/>
            <person name="Han C."/>
            <person name="Goodwin L."/>
            <person name="Chen A."/>
            <person name="Palaniappan K."/>
            <person name="Land M."/>
            <person name="Hauser L."/>
            <person name="Chang Y.J."/>
            <person name="Jeffries C.D."/>
            <person name="Rohde M."/>
            <person name="Goker M."/>
            <person name="Tindall B.J."/>
            <person name="Detter J.C."/>
            <person name="Woyke T."/>
            <person name="Bristow J."/>
            <person name="Eisen J.A."/>
            <person name="Markowitz V."/>
            <person name="Hugenholtz P."/>
            <person name="Klenk H.P."/>
            <person name="Kyrpides N.C."/>
        </authorList>
    </citation>
    <scope>NUCLEOTIDE SEQUENCE [LARGE SCALE GENOMIC DNA]</scope>
    <source>
        <strain evidence="3">DSM 17132 / JCM 16389 / KACC 11308 / NBRC 106382 / 4M15</strain>
    </source>
</reference>
<protein>
    <submittedName>
        <fullName evidence="2">Membrane protein</fullName>
    </submittedName>
</protein>
<organism evidence="2 3">
    <name type="scientific">Leadbetterella byssophila (strain DSM 17132 / JCM 16389 / KACC 11308 / NBRC 106382 / 4M15)</name>
    <dbReference type="NCBI Taxonomy" id="649349"/>
    <lineage>
        <taxon>Bacteria</taxon>
        <taxon>Pseudomonadati</taxon>
        <taxon>Bacteroidota</taxon>
        <taxon>Cytophagia</taxon>
        <taxon>Cytophagales</taxon>
        <taxon>Leadbetterellaceae</taxon>
        <taxon>Leadbetterella</taxon>
    </lineage>
</organism>
<keyword evidence="1" id="KW-1133">Transmembrane helix</keyword>
<dbReference type="EMBL" id="CP002305">
    <property type="protein sequence ID" value="ADQ19018.1"/>
    <property type="molecule type" value="Genomic_DNA"/>
</dbReference>
<keyword evidence="3" id="KW-1185">Reference proteome</keyword>
<feature type="transmembrane region" description="Helical" evidence="1">
    <location>
        <begin position="70"/>
        <end position="102"/>
    </location>
</feature>
<dbReference type="STRING" id="649349.Lbys_3367"/>
<feature type="transmembrane region" description="Helical" evidence="1">
    <location>
        <begin position="15"/>
        <end position="33"/>
    </location>
</feature>
<gene>
    <name evidence="2" type="ordered locus">Lbys_3367</name>
</gene>
<reference key="1">
    <citation type="submission" date="2010-11" db="EMBL/GenBank/DDBJ databases">
        <title>The complete genome of Leadbetterella byssophila DSM 17132.</title>
        <authorList>
            <consortium name="US DOE Joint Genome Institute (JGI-PGF)"/>
            <person name="Lucas S."/>
            <person name="Copeland A."/>
            <person name="Lapidus A."/>
            <person name="Glavina del Rio T."/>
            <person name="Dalin E."/>
            <person name="Tice H."/>
            <person name="Bruce D."/>
            <person name="Goodwin L."/>
            <person name="Pitluck S."/>
            <person name="Kyrpides N."/>
            <person name="Mavromatis K."/>
            <person name="Ivanova N."/>
            <person name="Teshima H."/>
            <person name="Brettin T."/>
            <person name="Detter J.C."/>
            <person name="Han C."/>
            <person name="Tapia R."/>
            <person name="Land M."/>
            <person name="Hauser L."/>
            <person name="Markowitz V."/>
            <person name="Cheng J.-F."/>
            <person name="Hugenholtz P."/>
            <person name="Woyke T."/>
            <person name="Wu D."/>
            <person name="Tindall B."/>
            <person name="Pomrenke H.G."/>
            <person name="Brambilla E."/>
            <person name="Klenk H.-P."/>
            <person name="Eisen J.A."/>
        </authorList>
    </citation>
    <scope>NUCLEOTIDE SEQUENCE [LARGE SCALE GENOMIC DNA]</scope>
    <source>
        <strain>DSM 17132</strain>
    </source>
</reference>
<dbReference type="Pfam" id="PF19588">
    <property type="entry name" value="SxtJ"/>
    <property type="match status" value="1"/>
</dbReference>
<keyword evidence="1" id="KW-0472">Membrane</keyword>
<name>E4RXA3_LEAB4</name>
<evidence type="ECO:0000313" key="3">
    <source>
        <dbReference type="Proteomes" id="UP000007435"/>
    </source>
</evidence>
<evidence type="ECO:0000313" key="2">
    <source>
        <dbReference type="EMBL" id="ADQ19018.1"/>
    </source>
</evidence>
<dbReference type="Proteomes" id="UP000007435">
    <property type="component" value="Chromosome"/>
</dbReference>
<dbReference type="AlphaFoldDB" id="E4RXA3"/>
<dbReference type="KEGG" id="lby:Lbys_3367"/>
<sequence length="138" mass="16045">MTEETLKSQDKTKSILVIVVGFLVLYSIFLYAGKESIFGGHFKTVWFLYVSLGVGVLSLLSSTIENFILIIWFKIALVLGFINTRIILGIVFFVFLTPFAWLQKLFVRKNYLSLKDTEDTVYHTRNHTYSKEDFENVW</sequence>
<accession>E4RXA3</accession>
<dbReference type="eggNOG" id="ENOG5032S8V">
    <property type="taxonomic scope" value="Bacteria"/>
</dbReference>
<evidence type="ECO:0000256" key="1">
    <source>
        <dbReference type="SAM" id="Phobius"/>
    </source>
</evidence>
<dbReference type="HOGENOM" id="CLU_127055_2_1_10"/>
<dbReference type="RefSeq" id="WP_013410043.1">
    <property type="nucleotide sequence ID" value="NC_014655.1"/>
</dbReference>
<dbReference type="InterPro" id="IPR045781">
    <property type="entry name" value="SxtJ"/>
</dbReference>
<feature type="transmembrane region" description="Helical" evidence="1">
    <location>
        <begin position="45"/>
        <end position="64"/>
    </location>
</feature>
<proteinExistence type="predicted"/>
<keyword evidence="1" id="KW-0812">Transmembrane</keyword>